<comment type="cofactor">
    <cofactor evidence="1">
        <name>FAD</name>
        <dbReference type="ChEBI" id="CHEBI:57692"/>
    </cofactor>
</comment>
<keyword evidence="2" id="KW-0285">Flavoprotein</keyword>
<evidence type="ECO:0000259" key="5">
    <source>
        <dbReference type="Pfam" id="PF07992"/>
    </source>
</evidence>
<keyword evidence="4" id="KW-0560">Oxidoreductase</keyword>
<keyword evidence="8" id="KW-1185">Reference proteome</keyword>
<evidence type="ECO:0000256" key="2">
    <source>
        <dbReference type="ARBA" id="ARBA00022630"/>
    </source>
</evidence>
<protein>
    <submittedName>
        <fullName evidence="7">NAD(P)/FAD-dependent oxidoreductase</fullName>
    </submittedName>
</protein>
<evidence type="ECO:0000259" key="6">
    <source>
        <dbReference type="Pfam" id="PF14759"/>
    </source>
</evidence>
<comment type="caution">
    <text evidence="7">The sequence shown here is derived from an EMBL/GenBank/DDBJ whole genome shotgun (WGS) entry which is preliminary data.</text>
</comment>
<dbReference type="PRINTS" id="PR00411">
    <property type="entry name" value="PNDRDTASEI"/>
</dbReference>
<evidence type="ECO:0000313" key="7">
    <source>
        <dbReference type="EMBL" id="MFB9947978.1"/>
    </source>
</evidence>
<evidence type="ECO:0000313" key="8">
    <source>
        <dbReference type="Proteomes" id="UP001589692"/>
    </source>
</evidence>
<dbReference type="EMBL" id="JBHMAA010000006">
    <property type="protein sequence ID" value="MFB9947978.1"/>
    <property type="molecule type" value="Genomic_DNA"/>
</dbReference>
<organism evidence="7 8">
    <name type="scientific">Rhizobium puerariae</name>
    <dbReference type="NCBI Taxonomy" id="1585791"/>
    <lineage>
        <taxon>Bacteria</taxon>
        <taxon>Pseudomonadati</taxon>
        <taxon>Pseudomonadota</taxon>
        <taxon>Alphaproteobacteria</taxon>
        <taxon>Hyphomicrobiales</taxon>
        <taxon>Rhizobiaceae</taxon>
        <taxon>Rhizobium/Agrobacterium group</taxon>
        <taxon>Rhizobium</taxon>
    </lineage>
</organism>
<feature type="domain" description="FAD/NAD(P)-binding" evidence="5">
    <location>
        <begin position="6"/>
        <end position="303"/>
    </location>
</feature>
<dbReference type="Proteomes" id="UP001589692">
    <property type="component" value="Unassembled WGS sequence"/>
</dbReference>
<evidence type="ECO:0000256" key="3">
    <source>
        <dbReference type="ARBA" id="ARBA00022827"/>
    </source>
</evidence>
<sequence length="406" mass="43076">MGGQDTVLIVGGGQAGGQLARQLLQESFSGRVILASDEEYLPYERPPLSKAVLKGSAAEDSLFLCPAEEWAHTRIEIVASDPVVEIDTGGKAARFASGRIARYDTLVMATGGGPRIPDIPGAEFAKVLRNLEHSRVLRAELGRTAHIAIIGGGVIGMEVAATAAALGRQVTVIEAGARVMGRILPPAASAWLEDLHRSHGATIMTNAAVTRIGPRDTGGFSVQLGDGFAVEADIILMAVGMTPNTALLPKDTIGHASGIVTDEYGRVCGYDGVYAVGDVAESMNPLYGRHMRLETWRNADRQAKAVARTICGIETVHCEVPWMWSDQHERNIQVVGLWQAGADVVVRGACGEPGSSLYWLEDGVVTGGVLIDNGRDRRFLEKMVETAARPSPEALADPAIALKSLV</sequence>
<dbReference type="InterPro" id="IPR036188">
    <property type="entry name" value="FAD/NAD-bd_sf"/>
</dbReference>
<dbReference type="InterPro" id="IPR050446">
    <property type="entry name" value="FAD-oxidoreductase/Apoptosis"/>
</dbReference>
<dbReference type="Gene3D" id="3.50.50.60">
    <property type="entry name" value="FAD/NAD(P)-binding domain"/>
    <property type="match status" value="2"/>
</dbReference>
<proteinExistence type="predicted"/>
<dbReference type="Gene3D" id="3.30.390.30">
    <property type="match status" value="1"/>
</dbReference>
<keyword evidence="3" id="KW-0274">FAD</keyword>
<dbReference type="PRINTS" id="PR00368">
    <property type="entry name" value="FADPNR"/>
</dbReference>
<reference evidence="7 8" key="1">
    <citation type="submission" date="2024-09" db="EMBL/GenBank/DDBJ databases">
        <authorList>
            <person name="Sun Q."/>
            <person name="Mori K."/>
        </authorList>
    </citation>
    <scope>NUCLEOTIDE SEQUENCE [LARGE SCALE GENOMIC DNA]</scope>
    <source>
        <strain evidence="7 8">TBRC 4938</strain>
    </source>
</reference>
<dbReference type="PANTHER" id="PTHR43557:SF2">
    <property type="entry name" value="RIESKE DOMAIN-CONTAINING PROTEIN-RELATED"/>
    <property type="match status" value="1"/>
</dbReference>
<feature type="domain" description="Reductase C-terminal" evidence="6">
    <location>
        <begin position="322"/>
        <end position="406"/>
    </location>
</feature>
<dbReference type="RefSeq" id="WP_377256518.1">
    <property type="nucleotide sequence ID" value="NZ_JBHMAA010000006.1"/>
</dbReference>
<name>A0ABV6AF46_9HYPH</name>
<dbReference type="PANTHER" id="PTHR43557">
    <property type="entry name" value="APOPTOSIS-INDUCING FACTOR 1"/>
    <property type="match status" value="1"/>
</dbReference>
<evidence type="ECO:0000256" key="1">
    <source>
        <dbReference type="ARBA" id="ARBA00001974"/>
    </source>
</evidence>
<dbReference type="SUPFAM" id="SSF55424">
    <property type="entry name" value="FAD/NAD-linked reductases, dimerisation (C-terminal) domain"/>
    <property type="match status" value="1"/>
</dbReference>
<dbReference type="SUPFAM" id="SSF51905">
    <property type="entry name" value="FAD/NAD(P)-binding domain"/>
    <property type="match status" value="1"/>
</dbReference>
<dbReference type="InterPro" id="IPR016156">
    <property type="entry name" value="FAD/NAD-linked_Rdtase_dimer_sf"/>
</dbReference>
<gene>
    <name evidence="7" type="ORF">ACFFP0_03910</name>
</gene>
<dbReference type="Pfam" id="PF07992">
    <property type="entry name" value="Pyr_redox_2"/>
    <property type="match status" value="1"/>
</dbReference>
<dbReference type="InterPro" id="IPR023753">
    <property type="entry name" value="FAD/NAD-binding_dom"/>
</dbReference>
<accession>A0ABV6AF46</accession>
<dbReference type="Pfam" id="PF14759">
    <property type="entry name" value="Reductase_C"/>
    <property type="match status" value="1"/>
</dbReference>
<evidence type="ECO:0000256" key="4">
    <source>
        <dbReference type="ARBA" id="ARBA00023002"/>
    </source>
</evidence>
<dbReference type="InterPro" id="IPR028202">
    <property type="entry name" value="Reductase_C"/>
</dbReference>